<evidence type="ECO:0000313" key="1">
    <source>
        <dbReference type="EMBL" id="CZT19053.1"/>
    </source>
</evidence>
<dbReference type="AlphaFoldDB" id="A0A2D3VEL5"/>
<dbReference type="RefSeq" id="XP_023625943.1">
    <property type="nucleotide sequence ID" value="XM_023770175.1"/>
</dbReference>
<proteinExistence type="predicted"/>
<reference evidence="1 2" key="1">
    <citation type="submission" date="2016-03" db="EMBL/GenBank/DDBJ databases">
        <authorList>
            <person name="Ploux O."/>
        </authorList>
    </citation>
    <scope>NUCLEOTIDE SEQUENCE [LARGE SCALE GENOMIC DNA]</scope>
    <source>
        <strain evidence="1 2">URUG2</strain>
    </source>
</reference>
<sequence>MRDCTCWKAYLYVEGCDEAGTRMVLRLLLVSITNTTLMRI</sequence>
<dbReference type="Proteomes" id="UP000225277">
    <property type="component" value="Unassembled WGS sequence"/>
</dbReference>
<keyword evidence="2" id="KW-1185">Reference proteome</keyword>
<dbReference type="EMBL" id="FJUY01000006">
    <property type="protein sequence ID" value="CZT19053.1"/>
    <property type="molecule type" value="Genomic_DNA"/>
</dbReference>
<name>A0A2D3VEL5_9PEZI</name>
<accession>A0A2D3VEL5</accession>
<protein>
    <submittedName>
        <fullName evidence="1">Uncharacterized protein</fullName>
    </submittedName>
</protein>
<evidence type="ECO:0000313" key="2">
    <source>
        <dbReference type="Proteomes" id="UP000225277"/>
    </source>
</evidence>
<gene>
    <name evidence="1" type="ORF">RCC_04899</name>
</gene>
<dbReference type="GeneID" id="35600067"/>
<organism evidence="1 2">
    <name type="scientific">Ramularia collo-cygni</name>
    <dbReference type="NCBI Taxonomy" id="112498"/>
    <lineage>
        <taxon>Eukaryota</taxon>
        <taxon>Fungi</taxon>
        <taxon>Dikarya</taxon>
        <taxon>Ascomycota</taxon>
        <taxon>Pezizomycotina</taxon>
        <taxon>Dothideomycetes</taxon>
        <taxon>Dothideomycetidae</taxon>
        <taxon>Mycosphaerellales</taxon>
        <taxon>Mycosphaerellaceae</taxon>
        <taxon>Ramularia</taxon>
    </lineage>
</organism>